<dbReference type="AlphaFoldDB" id="A0A7W7VK29"/>
<keyword evidence="1" id="KW-0812">Transmembrane</keyword>
<accession>A0A7W7VK29</accession>
<sequence>MWIELTEAAQTVWTWLPTITNVARAITAVTAAVIGVRRAVRDWRTSR</sequence>
<keyword evidence="1" id="KW-1133">Transmembrane helix</keyword>
<evidence type="ECO:0000313" key="3">
    <source>
        <dbReference type="Proteomes" id="UP000520767"/>
    </source>
</evidence>
<evidence type="ECO:0000313" key="2">
    <source>
        <dbReference type="EMBL" id="MBB4912645.1"/>
    </source>
</evidence>
<gene>
    <name evidence="2" type="ORF">FHR82_008917</name>
</gene>
<reference evidence="2 3" key="1">
    <citation type="submission" date="2020-08" db="EMBL/GenBank/DDBJ databases">
        <title>Genomic Encyclopedia of Type Strains, Phase III (KMG-III): the genomes of soil and plant-associated and newly described type strains.</title>
        <authorList>
            <person name="Whitman W."/>
        </authorList>
    </citation>
    <scope>NUCLEOTIDE SEQUENCE [LARGE SCALE GENOMIC DNA]</scope>
    <source>
        <strain evidence="2 3">CECT 8960</strain>
    </source>
</reference>
<feature type="transmembrane region" description="Helical" evidence="1">
    <location>
        <begin position="12"/>
        <end position="36"/>
    </location>
</feature>
<proteinExistence type="predicted"/>
<comment type="caution">
    <text evidence="2">The sequence shown here is derived from an EMBL/GenBank/DDBJ whole genome shotgun (WGS) entry which is preliminary data.</text>
</comment>
<dbReference type="EMBL" id="JACHJQ010000015">
    <property type="protein sequence ID" value="MBB4912645.1"/>
    <property type="molecule type" value="Genomic_DNA"/>
</dbReference>
<keyword evidence="1" id="KW-0472">Membrane</keyword>
<name>A0A7W7VK29_9PSEU</name>
<evidence type="ECO:0000256" key="1">
    <source>
        <dbReference type="SAM" id="Phobius"/>
    </source>
</evidence>
<dbReference type="Proteomes" id="UP000520767">
    <property type="component" value="Unassembled WGS sequence"/>
</dbReference>
<keyword evidence="3" id="KW-1185">Reference proteome</keyword>
<organism evidence="2 3">
    <name type="scientific">Actinophytocola algeriensis</name>
    <dbReference type="NCBI Taxonomy" id="1768010"/>
    <lineage>
        <taxon>Bacteria</taxon>
        <taxon>Bacillati</taxon>
        <taxon>Actinomycetota</taxon>
        <taxon>Actinomycetes</taxon>
        <taxon>Pseudonocardiales</taxon>
        <taxon>Pseudonocardiaceae</taxon>
    </lineage>
</organism>
<protein>
    <submittedName>
        <fullName evidence="2">Uncharacterized protein</fullName>
    </submittedName>
</protein>
<dbReference type="RefSeq" id="WP_184816628.1">
    <property type="nucleotide sequence ID" value="NZ_JACHJQ010000015.1"/>
</dbReference>